<evidence type="ECO:0000259" key="1">
    <source>
        <dbReference type="Pfam" id="PF25199"/>
    </source>
</evidence>
<evidence type="ECO:0000313" key="2">
    <source>
        <dbReference type="EMBL" id="MBD3124403.1"/>
    </source>
</evidence>
<dbReference type="EMBL" id="JACXSK010000010">
    <property type="protein sequence ID" value="MBD3124403.1"/>
    <property type="molecule type" value="Genomic_DNA"/>
</dbReference>
<reference evidence="2" key="1">
    <citation type="submission" date="2020-09" db="EMBL/GenBank/DDBJ databases">
        <title>Characterization of IncC plasmids in Enterobacterales of food-producing animals originating from China.</title>
        <authorList>
            <person name="Zhang Y."/>
            <person name="Lei C.-W."/>
        </authorList>
    </citation>
    <scope>NUCLEOTIDE SEQUENCE</scope>
    <source>
        <strain evidence="2">CC1</strain>
    </source>
</reference>
<evidence type="ECO:0000313" key="3">
    <source>
        <dbReference type="Proteomes" id="UP000605024"/>
    </source>
</evidence>
<dbReference type="Proteomes" id="UP000605024">
    <property type="component" value="Unassembled WGS sequence"/>
</dbReference>
<dbReference type="RefSeq" id="WP_159137165.1">
    <property type="nucleotide sequence ID" value="NZ_CP099374.1"/>
</dbReference>
<protein>
    <submittedName>
        <fullName evidence="2">SIR2 family protein</fullName>
    </submittedName>
</protein>
<dbReference type="SUPFAM" id="SSF52540">
    <property type="entry name" value="P-loop containing nucleoside triphosphate hydrolases"/>
    <property type="match status" value="1"/>
</dbReference>
<dbReference type="InterPro" id="IPR057574">
    <property type="entry name" value="nSTAND_NTPase5_dom"/>
</dbReference>
<dbReference type="InterPro" id="IPR027417">
    <property type="entry name" value="P-loop_NTPase"/>
</dbReference>
<dbReference type="AlphaFoldDB" id="A0A8I0G6Y4"/>
<name>A0A8I0G6Y4_CITBR</name>
<sequence>MDNETKDIILKEILPLVEKGELALFLGAGTSIGTPSINKLTIPSSEVLVKRICEACDFDDEDDTNTDLQTAFGVGQDEIDNFENFLISNFICERPLPWQLNIFRLWWRIIFTTNIDDVPEKCIDILKKDDKSYPDYKVFNYLDREPVFRIPTTPEVVKLHGCVNKIKDGFVFDTVSYADNTVKQSDWISRCALHITHGHCLFVGSKFKESDIEFAIRQRKNWDNNGANLTNWIAIKDYSSMEERAYIRRGIKPLKCTADELFNLLYDNIQYVSPAKFIKRKAPFLANITNNTKALAWFSENLELVRDIVKHWSTKTGPFTRFYFGDIPDWFYISHDVPAKFSYVDKLISSVLSFKNSNDKANLIHIIGSVGSGKTTVALQAISILSQTQDNIYNFIGVNGIHVENLWNVIKDVKGLVVIYIDSAANHFYAVNNIIERALDSNTGCKLCVITEDRSIQYYLNNRHLYQIPPKIIHKITLNTLDRDDASTLLEKADSLGVIYEKLKGLNNHKRIEKVISFDEGYKGDLLATLYDLSSGESYRDKLNDEYHEITSPEAKSLYEMISLVTACKLPLPLNYLSDSENISVSTAMQYLKNDLEGKIHIREHGKSIIGITARHYTIAEFHLTKCFPKENIKDHIIKLMQCMSKKFTINDIKMHPISYRIYRSVLSYHFLSEQVFTKKSDYKYIHEIYSICQSLYSHDGVFWLQYGRFLEKDKQIPEALHCFRRGLDLYDSFQIRHALGHLLLKKYRTEGMKDEEEYLEGIQWLEGEVKTRTTDSYSYTTLCSELSKILEANPQNQHAKETLQKYISIALNESCFEDDALIRAVTHAMKIVKTAK</sequence>
<accession>A0A8I0G6Y4</accession>
<dbReference type="InterPro" id="IPR011990">
    <property type="entry name" value="TPR-like_helical_dom_sf"/>
</dbReference>
<dbReference type="Pfam" id="PF25199">
    <property type="entry name" value="nSTAND_NTPase5"/>
    <property type="match status" value="1"/>
</dbReference>
<dbReference type="Pfam" id="PF13289">
    <property type="entry name" value="SIR2_2"/>
    <property type="match status" value="1"/>
</dbReference>
<gene>
    <name evidence="2" type="ORF">ID160_17175</name>
</gene>
<feature type="domain" description="Novel STAND NTPase 5" evidence="1">
    <location>
        <begin position="321"/>
        <end position="455"/>
    </location>
</feature>
<dbReference type="Gene3D" id="1.25.40.10">
    <property type="entry name" value="Tetratricopeptide repeat domain"/>
    <property type="match status" value="1"/>
</dbReference>
<comment type="caution">
    <text evidence="2">The sequence shown here is derived from an EMBL/GenBank/DDBJ whole genome shotgun (WGS) entry which is preliminary data.</text>
</comment>
<proteinExistence type="predicted"/>
<organism evidence="2 3">
    <name type="scientific">Citrobacter braakii</name>
    <dbReference type="NCBI Taxonomy" id="57706"/>
    <lineage>
        <taxon>Bacteria</taxon>
        <taxon>Pseudomonadati</taxon>
        <taxon>Pseudomonadota</taxon>
        <taxon>Gammaproteobacteria</taxon>
        <taxon>Enterobacterales</taxon>
        <taxon>Enterobacteriaceae</taxon>
        <taxon>Citrobacter</taxon>
        <taxon>Citrobacter freundii complex</taxon>
    </lineage>
</organism>